<keyword evidence="3" id="KW-1185">Reference proteome</keyword>
<organism evidence="2 3">
    <name type="scientific">Modestobacter roseus</name>
    <dbReference type="NCBI Taxonomy" id="1181884"/>
    <lineage>
        <taxon>Bacteria</taxon>
        <taxon>Bacillati</taxon>
        <taxon>Actinomycetota</taxon>
        <taxon>Actinomycetes</taxon>
        <taxon>Geodermatophilales</taxon>
        <taxon>Geodermatophilaceae</taxon>
        <taxon>Modestobacter</taxon>
    </lineage>
</organism>
<feature type="compositionally biased region" description="Low complexity" evidence="1">
    <location>
        <begin position="59"/>
        <end position="69"/>
    </location>
</feature>
<accession>A0A562IWY7</accession>
<sequence length="110" mass="11501">MSPSGGLIVLVVLFLALGVLAGHTLRVTLRGGLGPADPPASHPRVDPAGFPVLPEPRGALPRHPAQPRQPRGPRRTRPGRARLAAARIAAVVHTARESRAARRMSARVGG</sequence>
<evidence type="ECO:0000313" key="3">
    <source>
        <dbReference type="Proteomes" id="UP000321490"/>
    </source>
</evidence>
<reference evidence="2 3" key="1">
    <citation type="submission" date="2019-07" db="EMBL/GenBank/DDBJ databases">
        <title>R&amp;d 2014.</title>
        <authorList>
            <person name="Klenk H.-P."/>
        </authorList>
    </citation>
    <scope>NUCLEOTIDE SEQUENCE [LARGE SCALE GENOMIC DNA]</scope>
    <source>
        <strain evidence="2 3">DSM 45764</strain>
    </source>
</reference>
<dbReference type="AlphaFoldDB" id="A0A562IWY7"/>
<proteinExistence type="predicted"/>
<name>A0A562IWY7_9ACTN</name>
<comment type="caution">
    <text evidence="2">The sequence shown here is derived from an EMBL/GenBank/DDBJ whole genome shotgun (WGS) entry which is preliminary data.</text>
</comment>
<dbReference type="EMBL" id="VLKF01000001">
    <property type="protein sequence ID" value="TWH75529.1"/>
    <property type="molecule type" value="Genomic_DNA"/>
</dbReference>
<evidence type="ECO:0000313" key="2">
    <source>
        <dbReference type="EMBL" id="TWH75529.1"/>
    </source>
</evidence>
<feature type="compositionally biased region" description="Basic residues" evidence="1">
    <location>
        <begin position="71"/>
        <end position="80"/>
    </location>
</feature>
<feature type="region of interest" description="Disordered" evidence="1">
    <location>
        <begin position="29"/>
        <end position="80"/>
    </location>
</feature>
<evidence type="ECO:0000256" key="1">
    <source>
        <dbReference type="SAM" id="MobiDB-lite"/>
    </source>
</evidence>
<dbReference type="Proteomes" id="UP000321490">
    <property type="component" value="Unassembled WGS sequence"/>
</dbReference>
<gene>
    <name evidence="2" type="ORF">JD78_04091</name>
</gene>
<protein>
    <submittedName>
        <fullName evidence="2">Uncharacterized protein</fullName>
    </submittedName>
</protein>